<dbReference type="Proteomes" id="UP000663722">
    <property type="component" value="Chromosome"/>
</dbReference>
<organism evidence="1 2">
    <name type="scientific">Desulfonema magnum</name>
    <dbReference type="NCBI Taxonomy" id="45655"/>
    <lineage>
        <taxon>Bacteria</taxon>
        <taxon>Pseudomonadati</taxon>
        <taxon>Thermodesulfobacteriota</taxon>
        <taxon>Desulfobacteria</taxon>
        <taxon>Desulfobacterales</taxon>
        <taxon>Desulfococcaceae</taxon>
        <taxon>Desulfonema</taxon>
    </lineage>
</organism>
<accession>A0A975GMB2</accession>
<reference evidence="1" key="1">
    <citation type="journal article" date="2021" name="Microb. Physiol.">
        <title>Proteogenomic Insights into the Physiology of Marine, Sulfate-Reducing, Filamentous Desulfonema limicola and Desulfonema magnum.</title>
        <authorList>
            <person name="Schnaars V."/>
            <person name="Wohlbrand L."/>
            <person name="Scheve S."/>
            <person name="Hinrichs C."/>
            <person name="Reinhardt R."/>
            <person name="Rabus R."/>
        </authorList>
    </citation>
    <scope>NUCLEOTIDE SEQUENCE</scope>
    <source>
        <strain evidence="1">4be13</strain>
    </source>
</reference>
<sequence length="43" mass="5021">MFFSFFFALKDSFLFVGADENSPFEGFPINGLVVEKNYILFFK</sequence>
<evidence type="ECO:0000313" key="2">
    <source>
        <dbReference type="Proteomes" id="UP000663722"/>
    </source>
</evidence>
<protein>
    <submittedName>
        <fullName evidence="1">Uncharacterized protein</fullName>
    </submittedName>
</protein>
<dbReference type="KEGG" id="dmm:dnm_016760"/>
<gene>
    <name evidence="1" type="ORF">dnm_016760</name>
</gene>
<keyword evidence="2" id="KW-1185">Reference proteome</keyword>
<proteinExistence type="predicted"/>
<name>A0A975GMB2_9BACT</name>
<evidence type="ECO:0000313" key="1">
    <source>
        <dbReference type="EMBL" id="QTA85663.1"/>
    </source>
</evidence>
<dbReference type="AlphaFoldDB" id="A0A975GMB2"/>
<dbReference type="EMBL" id="CP061800">
    <property type="protein sequence ID" value="QTA85663.1"/>
    <property type="molecule type" value="Genomic_DNA"/>
</dbReference>